<feature type="signal peptide" evidence="1">
    <location>
        <begin position="1"/>
        <end position="31"/>
    </location>
</feature>
<dbReference type="EMBL" id="BOON01000002">
    <property type="protein sequence ID" value="GII20618.1"/>
    <property type="molecule type" value="Genomic_DNA"/>
</dbReference>
<keyword evidence="1" id="KW-0732">Signal</keyword>
<feature type="chain" id="PRO_5035310345" description="Calcineurin-like phosphoesterase domain-containing protein" evidence="1">
    <location>
        <begin position="32"/>
        <end position="332"/>
    </location>
</feature>
<name>A0A8J3T6L6_9ACTN</name>
<accession>A0A8J3T6L6</accession>
<dbReference type="Proteomes" id="UP000599074">
    <property type="component" value="Unassembled WGS sequence"/>
</dbReference>
<evidence type="ECO:0000256" key="1">
    <source>
        <dbReference type="SAM" id="SignalP"/>
    </source>
</evidence>
<evidence type="ECO:0000313" key="3">
    <source>
        <dbReference type="Proteomes" id="UP000599074"/>
    </source>
</evidence>
<evidence type="ECO:0000313" key="2">
    <source>
        <dbReference type="EMBL" id="GII20618.1"/>
    </source>
</evidence>
<dbReference type="RefSeq" id="WP_168113101.1">
    <property type="nucleotide sequence ID" value="NZ_BOON01000002.1"/>
</dbReference>
<reference evidence="2" key="1">
    <citation type="submission" date="2021-01" db="EMBL/GenBank/DDBJ databases">
        <title>Whole genome shotgun sequence of Planosporangium mesophilum NBRC 109066.</title>
        <authorList>
            <person name="Komaki H."/>
            <person name="Tamura T."/>
        </authorList>
    </citation>
    <scope>NUCLEOTIDE SEQUENCE</scope>
    <source>
        <strain evidence="2">NBRC 109066</strain>
    </source>
</reference>
<dbReference type="SUPFAM" id="SSF56300">
    <property type="entry name" value="Metallo-dependent phosphatases"/>
    <property type="match status" value="1"/>
</dbReference>
<evidence type="ECO:0008006" key="4">
    <source>
        <dbReference type="Google" id="ProtNLM"/>
    </source>
</evidence>
<dbReference type="AlphaFoldDB" id="A0A8J3T6L6"/>
<organism evidence="2 3">
    <name type="scientific">Planosporangium mesophilum</name>
    <dbReference type="NCBI Taxonomy" id="689768"/>
    <lineage>
        <taxon>Bacteria</taxon>
        <taxon>Bacillati</taxon>
        <taxon>Actinomycetota</taxon>
        <taxon>Actinomycetes</taxon>
        <taxon>Micromonosporales</taxon>
        <taxon>Micromonosporaceae</taxon>
        <taxon>Planosporangium</taxon>
    </lineage>
</organism>
<keyword evidence="3" id="KW-1185">Reference proteome</keyword>
<gene>
    <name evidence="2" type="ORF">Pme01_02150</name>
</gene>
<protein>
    <recommendedName>
        <fullName evidence="4">Calcineurin-like phosphoesterase domain-containing protein</fullName>
    </recommendedName>
</protein>
<sequence>MSKRIITTAFGLLALAASVVGVGTGVSQARAADQRASSYEIGLLGDMPYGDTGRSQFPAVIADINRHRLAFSAFDGDLKNGKERCDQYQYDNAARDYASFRDPLVYVPGDNEWTDCDRPSNGSYNPSERLALVRKMFAATPTSLGQRKIPLQRQSPDFPENVRWAVGGVTYVGVNVTGSDNNAPQFDAAGKQIDGDAAEYTGRNAANLAWLSESFAQAKAAHSAAVMIVMQANMWAADDPTVHFADTRRELARQAIDFPGQVVIVNGDSHFLNIDKPLTDAAGATIQNVTRVQTFGSDQNHWVSATVDPRDPSVFTFHQHVIAANVPTYVKP</sequence>
<proteinExistence type="predicted"/>
<comment type="caution">
    <text evidence="2">The sequence shown here is derived from an EMBL/GenBank/DDBJ whole genome shotgun (WGS) entry which is preliminary data.</text>
</comment>
<dbReference type="InterPro" id="IPR029052">
    <property type="entry name" value="Metallo-depent_PP-like"/>
</dbReference>